<reference evidence="1" key="1">
    <citation type="journal article" date="2012" name="Nat. Biotechnol.">
        <title>Reference genome sequence of the model plant Setaria.</title>
        <authorList>
            <person name="Bennetzen J.L."/>
            <person name="Schmutz J."/>
            <person name="Wang H."/>
            <person name="Percifield R."/>
            <person name="Hawkins J."/>
            <person name="Pontaroli A.C."/>
            <person name="Estep M."/>
            <person name="Feng L."/>
            <person name="Vaughn J.N."/>
            <person name="Grimwood J."/>
            <person name="Jenkins J."/>
            <person name="Barry K."/>
            <person name="Lindquist E."/>
            <person name="Hellsten U."/>
            <person name="Deshpande S."/>
            <person name="Wang X."/>
            <person name="Wu X."/>
            <person name="Mitros T."/>
            <person name="Triplett J."/>
            <person name="Yang X."/>
            <person name="Ye C.Y."/>
            <person name="Mauro-Herrera M."/>
            <person name="Wang L."/>
            <person name="Li P."/>
            <person name="Sharma M."/>
            <person name="Sharma R."/>
            <person name="Ronald P.C."/>
            <person name="Panaud O."/>
            <person name="Kellogg E.A."/>
            <person name="Brutnell T.P."/>
            <person name="Doust A.N."/>
            <person name="Tuskan G.A."/>
            <person name="Rokhsar D."/>
            <person name="Devos K.M."/>
        </authorList>
    </citation>
    <scope>NUCLEOTIDE SEQUENCE [LARGE SCALE GENOMIC DNA]</scope>
    <source>
        <strain evidence="1">Yugu1</strain>
    </source>
</reference>
<dbReference type="SUPFAM" id="SSF50965">
    <property type="entry name" value="Galactose oxidase, central domain"/>
    <property type="match status" value="1"/>
</dbReference>
<dbReference type="EMBL" id="CM003529">
    <property type="protein sequence ID" value="RCV12384.1"/>
    <property type="molecule type" value="Genomic_DNA"/>
</dbReference>
<dbReference type="InterPro" id="IPR050796">
    <property type="entry name" value="SCF_F-box_component"/>
</dbReference>
<sequence>MSMSSSAMATADDDWVDVAEEFCGPEEWVVLVGDEGSMSAVFFFGRAAAIIGAGVAPPIPTFAPADAAATARRCGRVLLPSGVTGDDAVAPAPPISIAGPGDAVAASRGRVLLSGPWSRYYVLDPSSGERHALPPPRRSSPHDAAIASDARGGCWVVCAFRGCFEIYASSTGKWREMPSAAAAGVVPGSAASFAGCVFWKLAASPGVLALDVAMGTTREIEPPPRCSDPAALWQLGVAAGHLCAAVRAGGGVELHGLGPGPTWKLLHGICGLAVDGVDLRPLRFESDNYEVLLRMGERVVALDIVEGTAREARLDGAVLPEEDEKIVPWCRAASTLLL</sequence>
<proteinExistence type="predicted"/>
<organism evidence="1">
    <name type="scientific">Setaria italica</name>
    <name type="common">Foxtail millet</name>
    <name type="synonym">Panicum italicum</name>
    <dbReference type="NCBI Taxonomy" id="4555"/>
    <lineage>
        <taxon>Eukaryota</taxon>
        <taxon>Viridiplantae</taxon>
        <taxon>Streptophyta</taxon>
        <taxon>Embryophyta</taxon>
        <taxon>Tracheophyta</taxon>
        <taxon>Spermatophyta</taxon>
        <taxon>Magnoliopsida</taxon>
        <taxon>Liliopsida</taxon>
        <taxon>Poales</taxon>
        <taxon>Poaceae</taxon>
        <taxon>PACMAD clade</taxon>
        <taxon>Panicoideae</taxon>
        <taxon>Panicodae</taxon>
        <taxon>Paniceae</taxon>
        <taxon>Cenchrinae</taxon>
        <taxon>Setaria</taxon>
    </lineage>
</organism>
<gene>
    <name evidence="1" type="ORF">SETIT_2G265300v2</name>
</gene>
<reference evidence="1" key="2">
    <citation type="submission" date="2015-07" db="EMBL/GenBank/DDBJ databases">
        <authorList>
            <person name="Noorani M."/>
        </authorList>
    </citation>
    <scope>NUCLEOTIDE SEQUENCE</scope>
    <source>
        <strain evidence="1">Yugu1</strain>
    </source>
</reference>
<evidence type="ECO:0000313" key="1">
    <source>
        <dbReference type="EMBL" id="RCV12384.1"/>
    </source>
</evidence>
<accession>A0A368Q3K4</accession>
<dbReference type="InterPro" id="IPR011043">
    <property type="entry name" value="Gal_Oxase/kelch_b-propeller"/>
</dbReference>
<name>A0A368Q3K4_SETIT</name>
<dbReference type="PANTHER" id="PTHR31672">
    <property type="entry name" value="BNACNNG10540D PROTEIN"/>
    <property type="match status" value="1"/>
</dbReference>
<dbReference type="OrthoDB" id="675303at2759"/>
<dbReference type="AlphaFoldDB" id="A0A368Q3K4"/>
<protein>
    <recommendedName>
        <fullName evidence="2">F-box associated domain-containing protein</fullName>
    </recommendedName>
</protein>
<evidence type="ECO:0008006" key="2">
    <source>
        <dbReference type="Google" id="ProtNLM"/>
    </source>
</evidence>